<dbReference type="Pfam" id="PF01052">
    <property type="entry name" value="FliMN_C"/>
    <property type="match status" value="1"/>
</dbReference>
<dbReference type="PANTHER" id="PTHR30034:SF6">
    <property type="entry name" value="YOP PROTEINS TRANSLOCATION PROTEIN Q"/>
    <property type="match status" value="1"/>
</dbReference>
<organism evidence="2 3">
    <name type="scientific">Massilia eburnea</name>
    <dbReference type="NCBI Taxonomy" id="1776165"/>
    <lineage>
        <taxon>Bacteria</taxon>
        <taxon>Pseudomonadati</taxon>
        <taxon>Pseudomonadota</taxon>
        <taxon>Betaproteobacteria</taxon>
        <taxon>Burkholderiales</taxon>
        <taxon>Oxalobacteraceae</taxon>
        <taxon>Telluria group</taxon>
        <taxon>Massilia</taxon>
    </lineage>
</organism>
<comment type="caution">
    <text evidence="2">The sequence shown here is derived from an EMBL/GenBank/DDBJ whole genome shotgun (WGS) entry which is preliminary data.</text>
</comment>
<dbReference type="RefSeq" id="WP_155455563.1">
    <property type="nucleotide sequence ID" value="NZ_WNKX01000015.1"/>
</dbReference>
<sequence length="351" mass="37623">MMSDSAALVLDQLEPDVSRLVNAWLAVRQFSEWPVAGRRLRIQWGCVLPHAPFAVAIECTLAGQALLVKFDGLAGIDPRLVGEPFSHLPAPTRNLVIERVAADFSAALPQGFMHDVDIRAVHWTAPDSAAWPCAIGFTVIREDGAQSRGTLAAGVLRTLEWLHQAMPQGALAPLVSRGDMPVAVCLRVGRTVLAKSTVRGLGAGDVVWIDEGGAISRHGVTLVFIPGNSSQRAWSVRLKQRTVTLQAPYSGILAHAQGLVVNRGEQSTMHKDHTDIEVPVVFEMGQMVLPLAEIERLHADQTFELEQDASLATVTLSVFGSVIAQGKLIAIGSKLGVRIVRVAGSGNEQSA</sequence>
<dbReference type="GO" id="GO:0050918">
    <property type="term" value="P:positive chemotaxis"/>
    <property type="evidence" value="ECO:0007669"/>
    <property type="project" value="TreeGrafter"/>
</dbReference>
<dbReference type="OrthoDB" id="9148477at2"/>
<dbReference type="InterPro" id="IPR036429">
    <property type="entry name" value="SpoA-like_sf"/>
</dbReference>
<evidence type="ECO:0000313" key="3">
    <source>
        <dbReference type="Proteomes" id="UP000472320"/>
    </source>
</evidence>
<dbReference type="AlphaFoldDB" id="A0A6L6QM07"/>
<dbReference type="Proteomes" id="UP000472320">
    <property type="component" value="Unassembled WGS sequence"/>
</dbReference>
<accession>A0A6L6QM07</accession>
<feature type="domain" description="Flagellar motor switch protein FliN-like C-terminal" evidence="1">
    <location>
        <begin position="275"/>
        <end position="342"/>
    </location>
</feature>
<evidence type="ECO:0000313" key="2">
    <source>
        <dbReference type="EMBL" id="MTW12633.1"/>
    </source>
</evidence>
<protein>
    <recommendedName>
        <fullName evidence="1">Flagellar motor switch protein FliN-like C-terminal domain-containing protein</fullName>
    </recommendedName>
</protein>
<dbReference type="PANTHER" id="PTHR30034">
    <property type="entry name" value="FLAGELLAR MOTOR SWITCH PROTEIN FLIM"/>
    <property type="match status" value="1"/>
</dbReference>
<evidence type="ECO:0000259" key="1">
    <source>
        <dbReference type="Pfam" id="PF01052"/>
    </source>
</evidence>
<name>A0A6L6QM07_9BURK</name>
<keyword evidence="3" id="KW-1185">Reference proteome</keyword>
<reference evidence="2 3" key="1">
    <citation type="submission" date="2019-11" db="EMBL/GenBank/DDBJ databases">
        <title>Type strains purchased from KCTC, JCM and DSMZ.</title>
        <authorList>
            <person name="Lu H."/>
        </authorList>
    </citation>
    <scope>NUCLEOTIDE SEQUENCE [LARGE SCALE GENOMIC DNA]</scope>
    <source>
        <strain evidence="2 3">JCM 31587</strain>
    </source>
</reference>
<dbReference type="GO" id="GO:0071978">
    <property type="term" value="P:bacterial-type flagellum-dependent swarming motility"/>
    <property type="evidence" value="ECO:0007669"/>
    <property type="project" value="TreeGrafter"/>
</dbReference>
<proteinExistence type="predicted"/>
<dbReference type="SUPFAM" id="SSF101801">
    <property type="entry name" value="Surface presentation of antigens (SPOA)"/>
    <property type="match status" value="1"/>
</dbReference>
<dbReference type="Gene3D" id="2.30.330.10">
    <property type="entry name" value="SpoA-like"/>
    <property type="match status" value="1"/>
</dbReference>
<dbReference type="InterPro" id="IPR001543">
    <property type="entry name" value="FliN-like_C"/>
</dbReference>
<dbReference type="EMBL" id="WNKX01000015">
    <property type="protein sequence ID" value="MTW12633.1"/>
    <property type="molecule type" value="Genomic_DNA"/>
</dbReference>
<gene>
    <name evidence="2" type="ORF">GM658_18650</name>
</gene>